<dbReference type="AlphaFoldDB" id="A0A148KMT7"/>
<dbReference type="GO" id="GO:0006646">
    <property type="term" value="P:phosphatidylethanolamine biosynthetic process"/>
    <property type="evidence" value="ECO:0007669"/>
    <property type="project" value="TreeGrafter"/>
</dbReference>
<dbReference type="SUPFAM" id="SSF56112">
    <property type="entry name" value="Protein kinase-like (PK-like)"/>
    <property type="match status" value="1"/>
</dbReference>
<comment type="caution">
    <text evidence="2">The sequence shown here is derived from an EMBL/GenBank/DDBJ whole genome shotgun (WGS) entry which is preliminary data.</text>
</comment>
<keyword evidence="3" id="KW-1185">Reference proteome</keyword>
<dbReference type="Proteomes" id="UP000070299">
    <property type="component" value="Unassembled WGS sequence"/>
</dbReference>
<dbReference type="InterPro" id="IPR002575">
    <property type="entry name" value="Aminoglycoside_PTrfase"/>
</dbReference>
<protein>
    <recommendedName>
        <fullName evidence="1">Aminoglycoside phosphotransferase domain-containing protein</fullName>
    </recommendedName>
</protein>
<dbReference type="OrthoDB" id="179763at2"/>
<dbReference type="GO" id="GO:0005737">
    <property type="term" value="C:cytoplasm"/>
    <property type="evidence" value="ECO:0007669"/>
    <property type="project" value="TreeGrafter"/>
</dbReference>
<evidence type="ECO:0000313" key="3">
    <source>
        <dbReference type="Proteomes" id="UP000070299"/>
    </source>
</evidence>
<dbReference type="EMBL" id="LSNE01000009">
    <property type="protein sequence ID" value="KXI27607.1"/>
    <property type="molecule type" value="Genomic_DNA"/>
</dbReference>
<gene>
    <name evidence="2" type="ORF">AX660_18770</name>
</gene>
<evidence type="ECO:0000259" key="1">
    <source>
        <dbReference type="Pfam" id="PF01636"/>
    </source>
</evidence>
<dbReference type="PANTHER" id="PTHR22603:SF66">
    <property type="entry name" value="ETHANOLAMINE KINASE"/>
    <property type="match status" value="1"/>
</dbReference>
<dbReference type="STRING" id="1799789.AX660_18770"/>
<feature type="domain" description="Aminoglycoside phosphotransferase" evidence="1">
    <location>
        <begin position="22"/>
        <end position="232"/>
    </location>
</feature>
<organism evidence="2 3">
    <name type="scientific">Paraglaciecola hydrolytica</name>
    <dbReference type="NCBI Taxonomy" id="1799789"/>
    <lineage>
        <taxon>Bacteria</taxon>
        <taxon>Pseudomonadati</taxon>
        <taxon>Pseudomonadota</taxon>
        <taxon>Gammaproteobacteria</taxon>
        <taxon>Alteromonadales</taxon>
        <taxon>Alteromonadaceae</taxon>
        <taxon>Paraglaciecola</taxon>
    </lineage>
</organism>
<dbReference type="Gene3D" id="3.90.1200.10">
    <property type="match status" value="1"/>
</dbReference>
<dbReference type="RefSeq" id="WP_068378748.1">
    <property type="nucleotide sequence ID" value="NZ_LSNE01000009.1"/>
</dbReference>
<dbReference type="InterPro" id="IPR011009">
    <property type="entry name" value="Kinase-like_dom_sf"/>
</dbReference>
<reference evidence="3" key="1">
    <citation type="submission" date="2016-02" db="EMBL/GenBank/DDBJ databases">
        <authorList>
            <person name="Schultz-Johansen M."/>
            <person name="Glaring M.A."/>
            <person name="Bech P.K."/>
            <person name="Stougaard P."/>
        </authorList>
    </citation>
    <scope>NUCLEOTIDE SEQUENCE [LARGE SCALE GENOMIC DNA]</scope>
    <source>
        <strain evidence="3">S66</strain>
    </source>
</reference>
<dbReference type="Gene3D" id="3.30.200.20">
    <property type="entry name" value="Phosphorylase Kinase, domain 1"/>
    <property type="match status" value="1"/>
</dbReference>
<evidence type="ECO:0000313" key="2">
    <source>
        <dbReference type="EMBL" id="KXI27607.1"/>
    </source>
</evidence>
<dbReference type="GO" id="GO:0004305">
    <property type="term" value="F:ethanolamine kinase activity"/>
    <property type="evidence" value="ECO:0007669"/>
    <property type="project" value="TreeGrafter"/>
</dbReference>
<dbReference type="Pfam" id="PF01636">
    <property type="entry name" value="APH"/>
    <property type="match status" value="1"/>
</dbReference>
<dbReference type="PANTHER" id="PTHR22603">
    <property type="entry name" value="CHOLINE/ETHANOALAMINE KINASE"/>
    <property type="match status" value="1"/>
</dbReference>
<name>A0A148KMT7_9ALTE</name>
<accession>A0A148KMT7</accession>
<proteinExistence type="predicted"/>
<sequence length="264" mass="29967">MHSDFSLVKQELKQLLGGNIQIAPLPSGAINRSFCVSQGDKGEQRYFLKLFDNVSAQKLDRPMLFAQQKYLATAGLAPSPVYLSRNRDFQLDQWIDATNLVQSDLSRIKKCQHLARTMSKIHQLEIPLTPLDLAYDWQYYLGHCAKTVSVAEQQQLSAMLDYWQQECRHSSVVCHNDLAFAHVTESPNTVVFDWEYSAFSNPFFDLASCITINQMSEPEQLSFMQAYAKERGMTTAYVAHKVCLMLPLVAKTNELWSLAFVGLA</sequence>